<dbReference type="OrthoDB" id="2442720at2759"/>
<dbReference type="STRING" id="4829.A0A168LJK3"/>
<protein>
    <recommendedName>
        <fullName evidence="3">Tc1-like transposase DDE domain-containing protein</fullName>
    </recommendedName>
</protein>
<evidence type="ECO:0000313" key="1">
    <source>
        <dbReference type="EMBL" id="SAL96927.1"/>
    </source>
</evidence>
<proteinExistence type="predicted"/>
<dbReference type="InterPro" id="IPR036397">
    <property type="entry name" value="RNaseH_sf"/>
</dbReference>
<organism evidence="1">
    <name type="scientific">Absidia glauca</name>
    <name type="common">Pin mould</name>
    <dbReference type="NCBI Taxonomy" id="4829"/>
    <lineage>
        <taxon>Eukaryota</taxon>
        <taxon>Fungi</taxon>
        <taxon>Fungi incertae sedis</taxon>
        <taxon>Mucoromycota</taxon>
        <taxon>Mucoromycotina</taxon>
        <taxon>Mucoromycetes</taxon>
        <taxon>Mucorales</taxon>
        <taxon>Cunninghamellaceae</taxon>
        <taxon>Absidia</taxon>
    </lineage>
</organism>
<dbReference type="EMBL" id="LT551471">
    <property type="protein sequence ID" value="SAL96927.1"/>
    <property type="molecule type" value="Genomic_DNA"/>
</dbReference>
<dbReference type="Proteomes" id="UP000078561">
    <property type="component" value="Unassembled WGS sequence"/>
</dbReference>
<dbReference type="InParanoid" id="A0A168LJK3"/>
<evidence type="ECO:0008006" key="3">
    <source>
        <dbReference type="Google" id="ProtNLM"/>
    </source>
</evidence>
<name>A0A168LJK3_ABSGL</name>
<gene>
    <name evidence="1" type="primary">ABSGL_02379.1 scaffold 3388</name>
</gene>
<dbReference type="GO" id="GO:0003676">
    <property type="term" value="F:nucleic acid binding"/>
    <property type="evidence" value="ECO:0007669"/>
    <property type="project" value="InterPro"/>
</dbReference>
<reference evidence="1" key="1">
    <citation type="submission" date="2016-04" db="EMBL/GenBank/DDBJ databases">
        <authorList>
            <person name="Evans L.H."/>
            <person name="Alamgir A."/>
            <person name="Owens N."/>
            <person name="Weber N.D."/>
            <person name="Virtaneva K."/>
            <person name="Barbian K."/>
            <person name="Babar A."/>
            <person name="Rosenke K."/>
        </authorList>
    </citation>
    <scope>NUCLEOTIDE SEQUENCE [LARGE SCALE GENOMIC DNA]</scope>
    <source>
        <strain evidence="1">CBS 101.48</strain>
    </source>
</reference>
<keyword evidence="2" id="KW-1185">Reference proteome</keyword>
<evidence type="ECO:0000313" key="2">
    <source>
        <dbReference type="Proteomes" id="UP000078561"/>
    </source>
</evidence>
<dbReference type="Gene3D" id="3.30.420.10">
    <property type="entry name" value="Ribonuclease H-like superfamily/Ribonuclease H"/>
    <property type="match status" value="1"/>
</dbReference>
<dbReference type="OMA" id="CHGVARM"/>
<dbReference type="AlphaFoldDB" id="A0A168LJK3"/>
<sequence>MEWPAQSPDLNPIEHIWALVKLRLFRNYARPTGGMKELWARIQETWNELTAEDCRRIIDTMPKRCSAVIEAKGYWTDY</sequence>
<accession>A0A168LJK3</accession>